<keyword evidence="1" id="KW-0812">Transmembrane</keyword>
<evidence type="ECO:0000256" key="1">
    <source>
        <dbReference type="SAM" id="Phobius"/>
    </source>
</evidence>
<proteinExistence type="predicted"/>
<keyword evidence="1" id="KW-1133">Transmembrane helix</keyword>
<dbReference type="AlphaFoldDB" id="A0A0A8Y847"/>
<sequence length="52" mass="5993">MFKTGHCCYMKSIVNLIIFGYVNAVFNYMTAKTKPEANLKCLLFAIDLRNGW</sequence>
<protein>
    <submittedName>
        <fullName evidence="2">Uncharacterized protein</fullName>
    </submittedName>
</protein>
<reference evidence="2" key="2">
    <citation type="journal article" date="2015" name="Data Brief">
        <title>Shoot transcriptome of the giant reed, Arundo donax.</title>
        <authorList>
            <person name="Barrero R.A."/>
            <person name="Guerrero F.D."/>
            <person name="Moolhuijzen P."/>
            <person name="Goolsby J.A."/>
            <person name="Tidwell J."/>
            <person name="Bellgard S.E."/>
            <person name="Bellgard M.I."/>
        </authorList>
    </citation>
    <scope>NUCLEOTIDE SEQUENCE</scope>
    <source>
        <tissue evidence="2">Shoot tissue taken approximately 20 cm above the soil surface</tissue>
    </source>
</reference>
<reference evidence="2" key="1">
    <citation type="submission" date="2014-09" db="EMBL/GenBank/DDBJ databases">
        <authorList>
            <person name="Magalhaes I.L.F."/>
            <person name="Oliveira U."/>
            <person name="Santos F.R."/>
            <person name="Vidigal T.H.D.A."/>
            <person name="Brescovit A.D."/>
            <person name="Santos A.J."/>
        </authorList>
    </citation>
    <scope>NUCLEOTIDE SEQUENCE</scope>
    <source>
        <tissue evidence="2">Shoot tissue taken approximately 20 cm above the soil surface</tissue>
    </source>
</reference>
<name>A0A0A8Y847_ARUDO</name>
<dbReference type="EMBL" id="GBRH01276527">
    <property type="protein sequence ID" value="JAD21368.1"/>
    <property type="molecule type" value="Transcribed_RNA"/>
</dbReference>
<evidence type="ECO:0000313" key="2">
    <source>
        <dbReference type="EMBL" id="JAD21368.1"/>
    </source>
</evidence>
<feature type="transmembrane region" description="Helical" evidence="1">
    <location>
        <begin position="12"/>
        <end position="30"/>
    </location>
</feature>
<organism evidence="2">
    <name type="scientific">Arundo donax</name>
    <name type="common">Giant reed</name>
    <name type="synonym">Donax arundinaceus</name>
    <dbReference type="NCBI Taxonomy" id="35708"/>
    <lineage>
        <taxon>Eukaryota</taxon>
        <taxon>Viridiplantae</taxon>
        <taxon>Streptophyta</taxon>
        <taxon>Embryophyta</taxon>
        <taxon>Tracheophyta</taxon>
        <taxon>Spermatophyta</taxon>
        <taxon>Magnoliopsida</taxon>
        <taxon>Liliopsida</taxon>
        <taxon>Poales</taxon>
        <taxon>Poaceae</taxon>
        <taxon>PACMAD clade</taxon>
        <taxon>Arundinoideae</taxon>
        <taxon>Arundineae</taxon>
        <taxon>Arundo</taxon>
    </lineage>
</organism>
<keyword evidence="1" id="KW-0472">Membrane</keyword>
<accession>A0A0A8Y847</accession>